<keyword evidence="10 12" id="KW-0472">Membrane</keyword>
<keyword evidence="5" id="KW-0631">Potassium channel</keyword>
<dbReference type="InterPro" id="IPR005821">
    <property type="entry name" value="Ion_trans_dom"/>
</dbReference>
<dbReference type="PANTHER" id="PTHR11537:SF254">
    <property type="entry name" value="POTASSIUM VOLTAGE-GATED CHANNEL PROTEIN SHAB"/>
    <property type="match status" value="1"/>
</dbReference>
<keyword evidence="8 12" id="KW-1133">Transmembrane helix</keyword>
<protein>
    <submittedName>
        <fullName evidence="14">Potassium channel family protein</fullName>
    </submittedName>
</protein>
<evidence type="ECO:0000256" key="4">
    <source>
        <dbReference type="ARBA" id="ARBA00022692"/>
    </source>
</evidence>
<evidence type="ECO:0000256" key="6">
    <source>
        <dbReference type="ARBA" id="ARBA00022882"/>
    </source>
</evidence>
<keyword evidence="4 12" id="KW-0812">Transmembrane</keyword>
<reference evidence="14" key="1">
    <citation type="submission" date="2021-05" db="EMBL/GenBank/DDBJ databases">
        <authorList>
            <person name="Pietrasiak N."/>
            <person name="Ward R."/>
            <person name="Stajich J.E."/>
            <person name="Kurbessoian T."/>
        </authorList>
    </citation>
    <scope>NUCLEOTIDE SEQUENCE</scope>
    <source>
        <strain evidence="14">GSE-TBD4-15B</strain>
    </source>
</reference>
<organism evidence="14 15">
    <name type="scientific">Pegethrix bostrychoides GSE-TBD4-15B</name>
    <dbReference type="NCBI Taxonomy" id="2839662"/>
    <lineage>
        <taxon>Bacteria</taxon>
        <taxon>Bacillati</taxon>
        <taxon>Cyanobacteriota</taxon>
        <taxon>Cyanophyceae</taxon>
        <taxon>Oculatellales</taxon>
        <taxon>Oculatellaceae</taxon>
        <taxon>Pegethrix</taxon>
    </lineage>
</organism>
<sequence>MSSLPNSEISEISKKQVLEQERVEILQQLEDWLDLPMLLLSFVWLALFVVELTWGLTPVLDGLSAAIWILFVLEFGVKLLIAPRRLTYLKTHWLTAVSLLLPAFRTLRVVRLLRVLQTTRAMRGLQLLRVLTRTNRSMRLLSANFTRRGFGYVMLLSGMITVAGAAGMYAFELDAPDAPGFESYGAALWWTAMLMTTMGSEYFPQTAEGRILCVLLALYAFAVFGYVTATLATFFIGQDADDDATEIAGERSINALHTEIAALRAEIRALYPKDPPQLKNPDF</sequence>
<evidence type="ECO:0000256" key="2">
    <source>
        <dbReference type="ARBA" id="ARBA00022448"/>
    </source>
</evidence>
<keyword evidence="2" id="KW-0813">Transport</keyword>
<feature type="transmembrane region" description="Helical" evidence="12">
    <location>
        <begin position="183"/>
        <end position="204"/>
    </location>
</feature>
<keyword evidence="6" id="KW-0851">Voltage-gated channel</keyword>
<feature type="transmembrane region" description="Helical" evidence="12">
    <location>
        <begin position="63"/>
        <end position="81"/>
    </location>
</feature>
<feature type="domain" description="Ion transport" evidence="13">
    <location>
        <begin position="37"/>
        <end position="227"/>
    </location>
</feature>
<evidence type="ECO:0000256" key="11">
    <source>
        <dbReference type="ARBA" id="ARBA00023303"/>
    </source>
</evidence>
<accession>A0A951U6N0</accession>
<evidence type="ECO:0000256" key="10">
    <source>
        <dbReference type="ARBA" id="ARBA00023136"/>
    </source>
</evidence>
<comment type="caution">
    <text evidence="14">The sequence shown here is derived from an EMBL/GenBank/DDBJ whole genome shotgun (WGS) entry which is preliminary data.</text>
</comment>
<dbReference type="Proteomes" id="UP000707356">
    <property type="component" value="Unassembled WGS sequence"/>
</dbReference>
<evidence type="ECO:0000313" key="15">
    <source>
        <dbReference type="Proteomes" id="UP000707356"/>
    </source>
</evidence>
<feature type="transmembrane region" description="Helical" evidence="12">
    <location>
        <begin position="211"/>
        <end position="236"/>
    </location>
</feature>
<evidence type="ECO:0000256" key="3">
    <source>
        <dbReference type="ARBA" id="ARBA00022538"/>
    </source>
</evidence>
<evidence type="ECO:0000256" key="9">
    <source>
        <dbReference type="ARBA" id="ARBA00023065"/>
    </source>
</evidence>
<evidence type="ECO:0000313" key="14">
    <source>
        <dbReference type="EMBL" id="MBW4468089.1"/>
    </source>
</evidence>
<comment type="subcellular location">
    <subcellularLocation>
        <location evidence="1">Membrane</location>
        <topology evidence="1">Multi-pass membrane protein</topology>
    </subcellularLocation>
</comment>
<dbReference type="PANTHER" id="PTHR11537">
    <property type="entry name" value="VOLTAGE-GATED POTASSIUM CHANNEL"/>
    <property type="match status" value="1"/>
</dbReference>
<feature type="transmembrane region" description="Helical" evidence="12">
    <location>
        <begin position="149"/>
        <end position="171"/>
    </location>
</feature>
<dbReference type="EMBL" id="JAHHHV010000084">
    <property type="protein sequence ID" value="MBW4468089.1"/>
    <property type="molecule type" value="Genomic_DNA"/>
</dbReference>
<evidence type="ECO:0000256" key="8">
    <source>
        <dbReference type="ARBA" id="ARBA00022989"/>
    </source>
</evidence>
<keyword evidence="11 14" id="KW-0407">Ion channel</keyword>
<evidence type="ECO:0000256" key="7">
    <source>
        <dbReference type="ARBA" id="ARBA00022958"/>
    </source>
</evidence>
<gene>
    <name evidence="14" type="ORF">KME07_21905</name>
</gene>
<dbReference type="GO" id="GO:0005249">
    <property type="term" value="F:voltage-gated potassium channel activity"/>
    <property type="evidence" value="ECO:0007669"/>
    <property type="project" value="InterPro"/>
</dbReference>
<keyword evidence="3" id="KW-0633">Potassium transport</keyword>
<dbReference type="InterPro" id="IPR028325">
    <property type="entry name" value="VG_K_chnl"/>
</dbReference>
<evidence type="ECO:0000256" key="12">
    <source>
        <dbReference type="SAM" id="Phobius"/>
    </source>
</evidence>
<keyword evidence="7" id="KW-0630">Potassium</keyword>
<proteinExistence type="predicted"/>
<dbReference type="GO" id="GO:0001508">
    <property type="term" value="P:action potential"/>
    <property type="evidence" value="ECO:0007669"/>
    <property type="project" value="TreeGrafter"/>
</dbReference>
<dbReference type="SUPFAM" id="SSF81324">
    <property type="entry name" value="Voltage-gated potassium channels"/>
    <property type="match status" value="1"/>
</dbReference>
<evidence type="ECO:0000259" key="13">
    <source>
        <dbReference type="Pfam" id="PF00520"/>
    </source>
</evidence>
<dbReference type="InterPro" id="IPR027359">
    <property type="entry name" value="Volt_channel_dom_sf"/>
</dbReference>
<dbReference type="AlphaFoldDB" id="A0A951U6N0"/>
<reference evidence="14" key="2">
    <citation type="journal article" date="2022" name="Microbiol. Resour. Announc.">
        <title>Metagenome Sequencing to Explore Phylogenomics of Terrestrial Cyanobacteria.</title>
        <authorList>
            <person name="Ward R.D."/>
            <person name="Stajich J.E."/>
            <person name="Johansen J.R."/>
            <person name="Huntemann M."/>
            <person name="Clum A."/>
            <person name="Foster B."/>
            <person name="Foster B."/>
            <person name="Roux S."/>
            <person name="Palaniappan K."/>
            <person name="Varghese N."/>
            <person name="Mukherjee S."/>
            <person name="Reddy T.B.K."/>
            <person name="Daum C."/>
            <person name="Copeland A."/>
            <person name="Chen I.A."/>
            <person name="Ivanova N.N."/>
            <person name="Kyrpides N.C."/>
            <person name="Shapiro N."/>
            <person name="Eloe-Fadrosh E.A."/>
            <person name="Pietrasiak N."/>
        </authorList>
    </citation>
    <scope>NUCLEOTIDE SEQUENCE</scope>
    <source>
        <strain evidence="14">GSE-TBD4-15B</strain>
    </source>
</reference>
<evidence type="ECO:0000256" key="1">
    <source>
        <dbReference type="ARBA" id="ARBA00004141"/>
    </source>
</evidence>
<dbReference type="Gene3D" id="1.10.287.70">
    <property type="match status" value="1"/>
</dbReference>
<name>A0A951U6N0_9CYAN</name>
<evidence type="ECO:0000256" key="5">
    <source>
        <dbReference type="ARBA" id="ARBA00022826"/>
    </source>
</evidence>
<keyword evidence="9" id="KW-0406">Ion transport</keyword>
<dbReference type="GO" id="GO:0008076">
    <property type="term" value="C:voltage-gated potassium channel complex"/>
    <property type="evidence" value="ECO:0007669"/>
    <property type="project" value="InterPro"/>
</dbReference>
<dbReference type="Pfam" id="PF00520">
    <property type="entry name" value="Ion_trans"/>
    <property type="match status" value="1"/>
</dbReference>
<feature type="transmembrane region" description="Helical" evidence="12">
    <location>
        <begin position="35"/>
        <end position="56"/>
    </location>
</feature>
<dbReference type="Gene3D" id="1.20.120.350">
    <property type="entry name" value="Voltage-gated potassium channels. Chain C"/>
    <property type="match status" value="1"/>
</dbReference>
<dbReference type="Gene3D" id="1.20.5.110">
    <property type="match status" value="1"/>
</dbReference>